<organism evidence="1">
    <name type="scientific">Klosneuvirus KNV1</name>
    <dbReference type="NCBI Taxonomy" id="1977640"/>
    <lineage>
        <taxon>Viruses</taxon>
        <taxon>Varidnaviria</taxon>
        <taxon>Bamfordvirae</taxon>
        <taxon>Nucleocytoviricota</taxon>
        <taxon>Megaviricetes</taxon>
        <taxon>Imitervirales</taxon>
        <taxon>Mimiviridae</taxon>
        <taxon>Klosneuvirinae</taxon>
        <taxon>Klosneuvirus</taxon>
    </lineage>
</organism>
<gene>
    <name evidence="1" type="ORF">Klosneuvirus_1_141</name>
</gene>
<dbReference type="EMBL" id="KY684108">
    <property type="protein sequence ID" value="ARF11284.1"/>
    <property type="molecule type" value="Genomic_DNA"/>
</dbReference>
<dbReference type="InterPro" id="IPR050275">
    <property type="entry name" value="PGM_Phosphatase"/>
</dbReference>
<name>A0A1V0SI14_9VIRU</name>
<reference evidence="1" key="1">
    <citation type="journal article" date="2017" name="Science">
        <title>Giant viruses with an expanded complement of translation system components.</title>
        <authorList>
            <person name="Schulz F."/>
            <person name="Yutin N."/>
            <person name="Ivanova N.N."/>
            <person name="Ortega D.R."/>
            <person name="Lee T.K."/>
            <person name="Vierheilig J."/>
            <person name="Daims H."/>
            <person name="Horn M."/>
            <person name="Wagner M."/>
            <person name="Jensen G.J."/>
            <person name="Kyrpides N.C."/>
            <person name="Koonin E.V."/>
            <person name="Woyke T."/>
        </authorList>
    </citation>
    <scope>NUCLEOTIDE SEQUENCE</scope>
    <source>
        <strain evidence="1">KNV1</strain>
    </source>
</reference>
<dbReference type="Pfam" id="PF00300">
    <property type="entry name" value="His_Phos_1"/>
    <property type="match status" value="2"/>
</dbReference>
<dbReference type="SUPFAM" id="SSF53254">
    <property type="entry name" value="Phosphoglycerate mutase-like"/>
    <property type="match status" value="1"/>
</dbReference>
<dbReference type="PANTHER" id="PTHR48100">
    <property type="entry name" value="BROAD-SPECIFICITY PHOSPHATASE YOR283W-RELATED"/>
    <property type="match status" value="1"/>
</dbReference>
<dbReference type="GO" id="GO:0016791">
    <property type="term" value="F:phosphatase activity"/>
    <property type="evidence" value="ECO:0007669"/>
    <property type="project" value="TreeGrafter"/>
</dbReference>
<sequence>MKTITIIRHAQSKFNAGEYKTEEEIRNCRLTNYGVEQAKQLNHSFDLLVLSPLKRAFETYVNSNIKCKQLTISELVREQLDGRPLNFLDLEEVKSESSDEVRKRAREAVEYIKQLESNNIGIISHGCFIWYLLEQFGQPPIGTSNCQSITFNLH</sequence>
<evidence type="ECO:0000313" key="1">
    <source>
        <dbReference type="EMBL" id="ARF11284.1"/>
    </source>
</evidence>
<dbReference type="PANTHER" id="PTHR48100:SF1">
    <property type="entry name" value="HISTIDINE PHOSPHATASE FAMILY PROTEIN-RELATED"/>
    <property type="match status" value="1"/>
</dbReference>
<dbReference type="CDD" id="cd07067">
    <property type="entry name" value="HP_PGM_like"/>
    <property type="match status" value="1"/>
</dbReference>
<dbReference type="InterPro" id="IPR029033">
    <property type="entry name" value="His_PPase_superfam"/>
</dbReference>
<proteinExistence type="predicted"/>
<accession>A0A1V0SI14</accession>
<dbReference type="InterPro" id="IPR013078">
    <property type="entry name" value="His_Pase_superF_clade-1"/>
</dbReference>
<dbReference type="Gene3D" id="3.40.50.1240">
    <property type="entry name" value="Phosphoglycerate mutase-like"/>
    <property type="match status" value="1"/>
</dbReference>
<protein>
    <submittedName>
        <fullName evidence="1">Histidine phosphatase superfamily branch 1</fullName>
    </submittedName>
</protein>
<dbReference type="SMART" id="SM00855">
    <property type="entry name" value="PGAM"/>
    <property type="match status" value="1"/>
</dbReference>